<dbReference type="EMBL" id="JASPKZ010004949">
    <property type="protein sequence ID" value="KAJ9589348.1"/>
    <property type="molecule type" value="Genomic_DNA"/>
</dbReference>
<keyword evidence="2" id="KW-0472">Membrane</keyword>
<accession>A0AAD8EGD0</accession>
<keyword evidence="1" id="KW-1015">Disulfide bond</keyword>
<dbReference type="InterPro" id="IPR035914">
    <property type="entry name" value="Sperma_CUB_dom_sf"/>
</dbReference>
<keyword evidence="2" id="KW-0812">Transmembrane</keyword>
<organism evidence="3 4">
    <name type="scientific">Diploptera punctata</name>
    <name type="common">Pacific beetle cockroach</name>
    <dbReference type="NCBI Taxonomy" id="6984"/>
    <lineage>
        <taxon>Eukaryota</taxon>
        <taxon>Metazoa</taxon>
        <taxon>Ecdysozoa</taxon>
        <taxon>Arthropoda</taxon>
        <taxon>Hexapoda</taxon>
        <taxon>Insecta</taxon>
        <taxon>Pterygota</taxon>
        <taxon>Neoptera</taxon>
        <taxon>Polyneoptera</taxon>
        <taxon>Dictyoptera</taxon>
        <taxon>Blattodea</taxon>
        <taxon>Blaberoidea</taxon>
        <taxon>Blaberidae</taxon>
        <taxon>Diplopterinae</taxon>
        <taxon>Diploptera</taxon>
    </lineage>
</organism>
<dbReference type="GO" id="GO:0005886">
    <property type="term" value="C:plasma membrane"/>
    <property type="evidence" value="ECO:0007669"/>
    <property type="project" value="TreeGrafter"/>
</dbReference>
<evidence type="ECO:0000313" key="4">
    <source>
        <dbReference type="Proteomes" id="UP001233999"/>
    </source>
</evidence>
<dbReference type="CDD" id="cd00112">
    <property type="entry name" value="LDLa"/>
    <property type="match status" value="1"/>
</dbReference>
<dbReference type="Proteomes" id="UP001233999">
    <property type="component" value="Unassembled WGS sequence"/>
</dbReference>
<keyword evidence="4" id="KW-1185">Reference proteome</keyword>
<evidence type="ECO:0000256" key="1">
    <source>
        <dbReference type="ARBA" id="ARBA00023157"/>
    </source>
</evidence>
<gene>
    <name evidence="3" type="ORF">L9F63_017453</name>
</gene>
<evidence type="ECO:0000256" key="2">
    <source>
        <dbReference type="SAM" id="Phobius"/>
    </source>
</evidence>
<dbReference type="InterPro" id="IPR053207">
    <property type="entry name" value="Non-NMDA_GluR_Accessory"/>
</dbReference>
<keyword evidence="2" id="KW-1133">Transmembrane helix</keyword>
<feature type="non-terminal residue" evidence="3">
    <location>
        <position position="401"/>
    </location>
</feature>
<dbReference type="InterPro" id="IPR036055">
    <property type="entry name" value="LDL_receptor-like_sf"/>
</dbReference>
<dbReference type="SMART" id="SM00192">
    <property type="entry name" value="LDLa"/>
    <property type="match status" value="1"/>
</dbReference>
<proteinExistence type="predicted"/>
<sequence length="401" mass="42924">DHPYNAVPCGDCWEDRVDKLLIWEPPLPGSNSTTTASPGTGSSLPVTFVSKGESLNLLLHVDAAHAASSYFKHPTPLFEAKYEFVHGPLCGPPLIPQTAEGELHFPFYEALGFVEPPKSIRCIWELRVTRDLDLWLHIDKIKFASRSCEDGRLEFFLPSKPNEPFLSVCGENVSSLKQLPILSAAELSALPPQQGASATTLPPASTAEQPSVKIQFTGTVSPARAAFKIAWTEMYHLPRNADGTMMTSRLTEGGTSSGDGGTSGSSENVDGCEFICPGDSGLCIPARLVCNGVINCPNITLGNEDGTSGTNIGSDEAPELCERAETDAVNWLAIGLGAAGGAILAISCLVILCRACFCHKRASDDDDIDFHHPHLIAIMMIVCNETISVLDDRDGLASHHL</sequence>
<name>A0AAD8EGD0_DIPPU</name>
<protein>
    <recommendedName>
        <fullName evidence="5">CUB domain-containing protein</fullName>
    </recommendedName>
</protein>
<reference evidence="3" key="2">
    <citation type="submission" date="2023-05" db="EMBL/GenBank/DDBJ databases">
        <authorList>
            <person name="Fouks B."/>
        </authorList>
    </citation>
    <scope>NUCLEOTIDE SEQUENCE</scope>
    <source>
        <strain evidence="3">Stay&amp;Tobe</strain>
        <tissue evidence="3">Testes</tissue>
    </source>
</reference>
<dbReference type="InterPro" id="IPR002172">
    <property type="entry name" value="LDrepeatLR_classA_rpt"/>
</dbReference>
<evidence type="ECO:0008006" key="5">
    <source>
        <dbReference type="Google" id="ProtNLM"/>
    </source>
</evidence>
<dbReference type="Gene3D" id="2.60.120.290">
    <property type="entry name" value="Spermadhesin, CUB domain"/>
    <property type="match status" value="1"/>
</dbReference>
<evidence type="ECO:0000313" key="3">
    <source>
        <dbReference type="EMBL" id="KAJ9589348.1"/>
    </source>
</evidence>
<reference evidence="3" key="1">
    <citation type="journal article" date="2023" name="IScience">
        <title>Live-bearing cockroach genome reveals convergent evolutionary mechanisms linked to viviparity in insects and beyond.</title>
        <authorList>
            <person name="Fouks B."/>
            <person name="Harrison M.C."/>
            <person name="Mikhailova A.A."/>
            <person name="Marchal E."/>
            <person name="English S."/>
            <person name="Carruthers M."/>
            <person name="Jennings E.C."/>
            <person name="Chiamaka E.L."/>
            <person name="Frigard R.A."/>
            <person name="Pippel M."/>
            <person name="Attardo G.M."/>
            <person name="Benoit J.B."/>
            <person name="Bornberg-Bauer E."/>
            <person name="Tobe S.S."/>
        </authorList>
    </citation>
    <scope>NUCLEOTIDE SEQUENCE</scope>
    <source>
        <strain evidence="3">Stay&amp;Tobe</strain>
    </source>
</reference>
<comment type="caution">
    <text evidence="3">The sequence shown here is derived from an EMBL/GenBank/DDBJ whole genome shotgun (WGS) entry which is preliminary data.</text>
</comment>
<feature type="transmembrane region" description="Helical" evidence="2">
    <location>
        <begin position="331"/>
        <end position="353"/>
    </location>
</feature>
<dbReference type="PANTHER" id="PTHR47537">
    <property type="entry name" value="CUBILIN"/>
    <property type="match status" value="1"/>
</dbReference>
<dbReference type="Gene3D" id="4.10.400.10">
    <property type="entry name" value="Low-density Lipoprotein Receptor"/>
    <property type="match status" value="1"/>
</dbReference>
<feature type="non-terminal residue" evidence="3">
    <location>
        <position position="1"/>
    </location>
</feature>
<dbReference type="AlphaFoldDB" id="A0AAD8EGD0"/>
<dbReference type="PANTHER" id="PTHR47537:SF1">
    <property type="entry name" value="CUB DOMAIN-CONTAINING PROTEIN"/>
    <property type="match status" value="1"/>
</dbReference>